<proteinExistence type="predicted"/>
<dbReference type="Proteomes" id="UP001596220">
    <property type="component" value="Unassembled WGS sequence"/>
</dbReference>
<dbReference type="Gene3D" id="3.40.50.1820">
    <property type="entry name" value="alpha/beta hydrolase"/>
    <property type="match status" value="1"/>
</dbReference>
<keyword evidence="2" id="KW-0378">Hydrolase</keyword>
<keyword evidence="3" id="KW-1185">Reference proteome</keyword>
<dbReference type="Pfam" id="PF01738">
    <property type="entry name" value="DLH"/>
    <property type="match status" value="1"/>
</dbReference>
<dbReference type="InterPro" id="IPR029058">
    <property type="entry name" value="AB_hydrolase_fold"/>
</dbReference>
<comment type="caution">
    <text evidence="2">The sequence shown here is derived from an EMBL/GenBank/DDBJ whole genome shotgun (WGS) entry which is preliminary data.</text>
</comment>
<reference evidence="3" key="1">
    <citation type="journal article" date="2019" name="Int. J. Syst. Evol. Microbiol.">
        <title>The Global Catalogue of Microorganisms (GCM) 10K type strain sequencing project: providing services to taxonomists for standard genome sequencing and annotation.</title>
        <authorList>
            <consortium name="The Broad Institute Genomics Platform"/>
            <consortium name="The Broad Institute Genome Sequencing Center for Infectious Disease"/>
            <person name="Wu L."/>
            <person name="Ma J."/>
        </authorList>
    </citation>
    <scope>NUCLEOTIDE SEQUENCE [LARGE SCALE GENOMIC DNA]</scope>
    <source>
        <strain evidence="3">CGMCC 4.7246</strain>
    </source>
</reference>
<evidence type="ECO:0000259" key="1">
    <source>
        <dbReference type="Pfam" id="PF01738"/>
    </source>
</evidence>
<protein>
    <submittedName>
        <fullName evidence="2">Dienelactone hydrolase family protein</fullName>
        <ecNumber evidence="2">3.1.-.-</ecNumber>
    </submittedName>
</protein>
<organism evidence="2 3">
    <name type="scientific">Saccharothrix lopnurensis</name>
    <dbReference type="NCBI Taxonomy" id="1670621"/>
    <lineage>
        <taxon>Bacteria</taxon>
        <taxon>Bacillati</taxon>
        <taxon>Actinomycetota</taxon>
        <taxon>Actinomycetes</taxon>
        <taxon>Pseudonocardiales</taxon>
        <taxon>Pseudonocardiaceae</taxon>
        <taxon>Saccharothrix</taxon>
    </lineage>
</organism>
<gene>
    <name evidence="2" type="ORF">ACFP3R_10875</name>
</gene>
<dbReference type="RefSeq" id="WP_380635160.1">
    <property type="nucleotide sequence ID" value="NZ_JBHSQO010000008.1"/>
</dbReference>
<dbReference type="SUPFAM" id="SSF53474">
    <property type="entry name" value="alpha/beta-Hydrolases"/>
    <property type="match status" value="1"/>
</dbReference>
<evidence type="ECO:0000313" key="3">
    <source>
        <dbReference type="Proteomes" id="UP001596220"/>
    </source>
</evidence>
<feature type="domain" description="Dienelactone hydrolase" evidence="1">
    <location>
        <begin position="13"/>
        <end position="223"/>
    </location>
</feature>
<sequence>MKIDVADGTFDAPVREPASGTGTGPGIVLVQEIFGLDDYLTSVAADLAALGYVVAVPELFWRVAPGWSSGHDEAGVTASMEVAGRFDLALGVSDAIATLRRLRTRTGRAGILGFCLGGSIAYEVAATADPDTAVSFYGSGVPDRLDQAGRITCPIQFHFGGRDPYIPRPAVQRVVDAVTALPNAEIHVQEEAGHAFHNNVAPQFHNPEAAAAAWELTTRFLARTLPT</sequence>
<dbReference type="GO" id="GO:0016787">
    <property type="term" value="F:hydrolase activity"/>
    <property type="evidence" value="ECO:0007669"/>
    <property type="project" value="UniProtKB-KW"/>
</dbReference>
<dbReference type="InterPro" id="IPR002925">
    <property type="entry name" value="Dienelactn_hydro"/>
</dbReference>
<dbReference type="EMBL" id="JBHSQO010000008">
    <property type="protein sequence ID" value="MFC6089775.1"/>
    <property type="molecule type" value="Genomic_DNA"/>
</dbReference>
<accession>A0ABW1P371</accession>
<dbReference type="PANTHER" id="PTHR46623:SF6">
    <property type="entry name" value="ALPHA_BETA-HYDROLASES SUPERFAMILY PROTEIN"/>
    <property type="match status" value="1"/>
</dbReference>
<dbReference type="PANTHER" id="PTHR46623">
    <property type="entry name" value="CARBOXYMETHYLENEBUTENOLIDASE-RELATED"/>
    <property type="match status" value="1"/>
</dbReference>
<evidence type="ECO:0000313" key="2">
    <source>
        <dbReference type="EMBL" id="MFC6089775.1"/>
    </source>
</evidence>
<dbReference type="InterPro" id="IPR051049">
    <property type="entry name" value="Dienelactone_hydrolase-like"/>
</dbReference>
<dbReference type="EC" id="3.1.-.-" evidence="2"/>
<name>A0ABW1P371_9PSEU</name>